<evidence type="ECO:0000259" key="6">
    <source>
        <dbReference type="SMART" id="SM00385"/>
    </source>
</evidence>
<organism evidence="7 8">
    <name type="scientific">Genlisea aurea</name>
    <dbReference type="NCBI Taxonomy" id="192259"/>
    <lineage>
        <taxon>Eukaryota</taxon>
        <taxon>Viridiplantae</taxon>
        <taxon>Streptophyta</taxon>
        <taxon>Embryophyta</taxon>
        <taxon>Tracheophyta</taxon>
        <taxon>Spermatophyta</taxon>
        <taxon>Magnoliopsida</taxon>
        <taxon>eudicotyledons</taxon>
        <taxon>Gunneridae</taxon>
        <taxon>Pentapetalae</taxon>
        <taxon>asterids</taxon>
        <taxon>lamiids</taxon>
        <taxon>Lamiales</taxon>
        <taxon>Lentibulariaceae</taxon>
        <taxon>Genlisea</taxon>
    </lineage>
</organism>
<sequence length="234" mass="26906">DLMWDDDELRALFSKQRETSLCLGMDDSRRREAVEWILRINSHYGFSPSTAILAVDYLDRFISSRRYSFQCDDDDDNKPPWMMQLTAVASLSLAAKLEETHVPLLLDFQVEGAKYIFEAKTIQKMELLILSTLKWRMSSVTPLSFIDHCIRRLGLPKTQLFLRRCQNLLLLALPDSRFLWFPPSVLGGAAMIYVIHEGGGSGFFVDQVALASMLRISKDQVWRCYHFLSDISSN</sequence>
<dbReference type="CDD" id="cd20544">
    <property type="entry name" value="CYCLIN_AtCycD-like_rpt2"/>
    <property type="match status" value="1"/>
</dbReference>
<evidence type="ECO:0000256" key="4">
    <source>
        <dbReference type="ARBA" id="ARBA00023306"/>
    </source>
</evidence>
<protein>
    <submittedName>
        <fullName evidence="7">Cyclin d3</fullName>
    </submittedName>
</protein>
<gene>
    <name evidence="7" type="ORF">M569_05247</name>
</gene>
<keyword evidence="8" id="KW-1185">Reference proteome</keyword>
<dbReference type="Gene3D" id="1.10.472.10">
    <property type="entry name" value="Cyclin-like"/>
    <property type="match status" value="2"/>
</dbReference>
<keyword evidence="3 5" id="KW-0195">Cyclin</keyword>
<dbReference type="InterPro" id="IPR036915">
    <property type="entry name" value="Cyclin-like_sf"/>
</dbReference>
<dbReference type="InterPro" id="IPR048258">
    <property type="entry name" value="Cyclins_cyclin-box"/>
</dbReference>
<dbReference type="PROSITE" id="PS00292">
    <property type="entry name" value="CYCLINS"/>
    <property type="match status" value="1"/>
</dbReference>
<evidence type="ECO:0000313" key="8">
    <source>
        <dbReference type="Proteomes" id="UP000015453"/>
    </source>
</evidence>
<dbReference type="Pfam" id="PF00134">
    <property type="entry name" value="Cyclin_N"/>
    <property type="match status" value="1"/>
</dbReference>
<keyword evidence="4" id="KW-0131">Cell cycle</keyword>
<dbReference type="Proteomes" id="UP000015453">
    <property type="component" value="Unassembled WGS sequence"/>
</dbReference>
<reference evidence="7 8" key="1">
    <citation type="journal article" date="2013" name="BMC Genomics">
        <title>The miniature genome of a carnivorous plant Genlisea aurea contains a low number of genes and short non-coding sequences.</title>
        <authorList>
            <person name="Leushkin E.V."/>
            <person name="Sutormin R.A."/>
            <person name="Nabieva E.R."/>
            <person name="Penin A.A."/>
            <person name="Kondrashov A.S."/>
            <person name="Logacheva M.D."/>
        </authorList>
    </citation>
    <scope>NUCLEOTIDE SEQUENCE [LARGE SCALE GENOMIC DNA]</scope>
</reference>
<dbReference type="SUPFAM" id="SSF47954">
    <property type="entry name" value="Cyclin-like"/>
    <property type="match status" value="2"/>
</dbReference>
<feature type="non-terminal residue" evidence="7">
    <location>
        <position position="234"/>
    </location>
</feature>
<evidence type="ECO:0000256" key="3">
    <source>
        <dbReference type="ARBA" id="ARBA00023127"/>
    </source>
</evidence>
<dbReference type="FunFam" id="1.10.472.10:FF:000060">
    <property type="entry name" value="D6-type cyclin"/>
    <property type="match status" value="1"/>
</dbReference>
<comment type="similarity">
    <text evidence="1">Belongs to the cyclin family. Cyclin D subfamily.</text>
</comment>
<accession>S8CX15</accession>
<name>S8CX15_9LAMI</name>
<evidence type="ECO:0000256" key="5">
    <source>
        <dbReference type="RuleBase" id="RU000383"/>
    </source>
</evidence>
<evidence type="ECO:0000313" key="7">
    <source>
        <dbReference type="EMBL" id="EPS69521.1"/>
    </source>
</evidence>
<dbReference type="CDD" id="cd20543">
    <property type="entry name" value="CYCLIN_AtCycD-like_rpt1"/>
    <property type="match status" value="1"/>
</dbReference>
<dbReference type="PANTHER" id="PTHR10177">
    <property type="entry name" value="CYCLINS"/>
    <property type="match status" value="1"/>
</dbReference>
<keyword evidence="2" id="KW-0132">Cell division</keyword>
<feature type="domain" description="Cyclin-like" evidence="6">
    <location>
        <begin position="35"/>
        <end position="131"/>
    </location>
</feature>
<evidence type="ECO:0000256" key="1">
    <source>
        <dbReference type="ARBA" id="ARBA00009065"/>
    </source>
</evidence>
<comment type="caution">
    <text evidence="7">The sequence shown here is derived from an EMBL/GenBank/DDBJ whole genome shotgun (WGS) entry which is preliminary data.</text>
</comment>
<dbReference type="InterPro" id="IPR013763">
    <property type="entry name" value="Cyclin-like_dom"/>
</dbReference>
<dbReference type="SMART" id="SM00385">
    <property type="entry name" value="CYCLIN"/>
    <property type="match status" value="1"/>
</dbReference>
<dbReference type="GO" id="GO:0051301">
    <property type="term" value="P:cell division"/>
    <property type="evidence" value="ECO:0007669"/>
    <property type="project" value="UniProtKB-KW"/>
</dbReference>
<dbReference type="Pfam" id="PF02984">
    <property type="entry name" value="Cyclin_C"/>
    <property type="match status" value="1"/>
</dbReference>
<feature type="non-terminal residue" evidence="7">
    <location>
        <position position="1"/>
    </location>
</feature>
<dbReference type="InterPro" id="IPR004367">
    <property type="entry name" value="Cyclin_C-dom"/>
</dbReference>
<proteinExistence type="inferred from homology"/>
<dbReference type="OrthoDB" id="886288at2759"/>
<evidence type="ECO:0000256" key="2">
    <source>
        <dbReference type="ARBA" id="ARBA00022618"/>
    </source>
</evidence>
<dbReference type="AlphaFoldDB" id="S8CX15"/>
<dbReference type="InterPro" id="IPR006671">
    <property type="entry name" value="Cyclin_N"/>
</dbReference>
<dbReference type="InterPro" id="IPR039361">
    <property type="entry name" value="Cyclin"/>
</dbReference>
<dbReference type="EMBL" id="AUSU01002086">
    <property type="protein sequence ID" value="EPS69521.1"/>
    <property type="molecule type" value="Genomic_DNA"/>
</dbReference>